<protein>
    <submittedName>
        <fullName evidence="1">Uncharacterized protein</fullName>
    </submittedName>
</protein>
<gene>
    <name evidence="1" type="ORF">EFREU_v1c06690</name>
</gene>
<dbReference type="Proteomes" id="UP000232222">
    <property type="component" value="Chromosome"/>
</dbReference>
<dbReference type="RefSeq" id="WP_100609768.1">
    <property type="nucleotide sequence ID" value="NZ_CP024962.1"/>
</dbReference>
<dbReference type="AlphaFoldDB" id="A0A2K8NSA2"/>
<keyword evidence="2" id="KW-1185">Reference proteome</keyword>
<name>A0A2K8NSA2_9MOLU</name>
<dbReference type="EMBL" id="CP024962">
    <property type="protein sequence ID" value="ATZ16689.1"/>
    <property type="molecule type" value="Genomic_DNA"/>
</dbReference>
<evidence type="ECO:0000313" key="1">
    <source>
        <dbReference type="EMBL" id="ATZ16689.1"/>
    </source>
</evidence>
<organism evidence="1 2">
    <name type="scientific">Entomoplasma freundtii</name>
    <dbReference type="NCBI Taxonomy" id="74700"/>
    <lineage>
        <taxon>Bacteria</taxon>
        <taxon>Bacillati</taxon>
        <taxon>Mycoplasmatota</taxon>
        <taxon>Mollicutes</taxon>
        <taxon>Entomoplasmatales</taxon>
        <taxon>Entomoplasmataceae</taxon>
        <taxon>Entomoplasma</taxon>
    </lineage>
</organism>
<reference evidence="1 2" key="1">
    <citation type="submission" date="2017-11" db="EMBL/GenBank/DDBJ databases">
        <title>Genome sequence of Entomoplasma freundtii BARC 318 (ATCC 51999).</title>
        <authorList>
            <person name="Lo W.-S."/>
            <person name="Gasparich G.E."/>
            <person name="Kuo C.-H."/>
        </authorList>
    </citation>
    <scope>NUCLEOTIDE SEQUENCE [LARGE SCALE GENOMIC DNA]</scope>
    <source>
        <strain evidence="1 2">BARC 318</strain>
    </source>
</reference>
<dbReference type="KEGG" id="efr:EFREU_v1c06690"/>
<evidence type="ECO:0000313" key="2">
    <source>
        <dbReference type="Proteomes" id="UP000232222"/>
    </source>
</evidence>
<proteinExistence type="predicted"/>
<accession>A0A2K8NSA2</accession>
<sequence length="196" mass="22315">MRSKSWQFLLVTVAMLITLAAVFSLIWGLLLSNNSNKSSALESDPKKMLRLQINNYYSAEVQKKFRGRKPLPKEHPSLTPKDYETQLSNEWLGRSFGDYLKTKKEIFEVSPNGLVLRILDRSIDSDQESAPAYVWLVRSITDTKIGPTNPQVDINIFDIKLQDANIFWFTLLWSDTNGLVGNDHPPLIDSLEGNQS</sequence>